<evidence type="ECO:0000259" key="1">
    <source>
        <dbReference type="Pfam" id="PF04016"/>
    </source>
</evidence>
<dbReference type="STRING" id="1429043.X474_10920"/>
<dbReference type="InParanoid" id="A0A0D2GFW1"/>
<dbReference type="PATRIC" id="fig|1429043.3.peg.2317"/>
<dbReference type="Gene3D" id="3.30.390.100">
    <property type="match status" value="1"/>
</dbReference>
<evidence type="ECO:0000313" key="3">
    <source>
        <dbReference type="EMBL" id="KIX13817.1"/>
    </source>
</evidence>
<comment type="caution">
    <text evidence="3">The sequence shown here is derived from an EMBL/GenBank/DDBJ whole genome shotgun (WGS) entry which is preliminary data.</text>
</comment>
<evidence type="ECO:0008006" key="5">
    <source>
        <dbReference type="Google" id="ProtNLM"/>
    </source>
</evidence>
<accession>A0A0D2GFW1</accession>
<dbReference type="EMBL" id="AZAC01000014">
    <property type="protein sequence ID" value="KIX13817.1"/>
    <property type="molecule type" value="Genomic_DNA"/>
</dbReference>
<dbReference type="InterPro" id="IPR007161">
    <property type="entry name" value="DUF364"/>
</dbReference>
<keyword evidence="4" id="KW-1185">Reference proteome</keyword>
<gene>
    <name evidence="3" type="ORF">X474_10920</name>
</gene>
<dbReference type="SUPFAM" id="SSF159713">
    <property type="entry name" value="Dhaf3308-like"/>
    <property type="match status" value="1"/>
</dbReference>
<dbReference type="RefSeq" id="WP_044348578.1">
    <property type="nucleotide sequence ID" value="NZ_AZAC01000014.1"/>
</dbReference>
<proteinExistence type="predicted"/>
<dbReference type="Proteomes" id="UP000032233">
    <property type="component" value="Unassembled WGS sequence"/>
</dbReference>
<feature type="domain" description="DUF4213" evidence="2">
    <location>
        <begin position="10"/>
        <end position="92"/>
    </location>
</feature>
<dbReference type="AlphaFoldDB" id="A0A0D2GFW1"/>
<dbReference type="Gene3D" id="3.40.50.11590">
    <property type="match status" value="1"/>
</dbReference>
<evidence type="ECO:0000313" key="4">
    <source>
        <dbReference type="Proteomes" id="UP000032233"/>
    </source>
</evidence>
<evidence type="ECO:0000259" key="2">
    <source>
        <dbReference type="Pfam" id="PF13938"/>
    </source>
</evidence>
<dbReference type="InterPro" id="IPR025251">
    <property type="entry name" value="DUF4213"/>
</dbReference>
<name>A0A0D2GFW1_9BACT</name>
<protein>
    <recommendedName>
        <fullName evidence="5">Heavy-metal chelation domain-containing protein</fullName>
    </recommendedName>
</protein>
<sequence length="250" mass="26135">MSIQTDLKNALMPLAKGVMVTEVAIGLGYTAVALDNQGAGVAYTFRDLATGGCNVFHGTRPLAGANALELLSYLESDDAVELAVGMATANALTPFDHDKVLQGDVLEHLGVKPGDKVGMVGNFAPVIPGLKKAGAEVLVFERLQKPVVGLLPEEDAPRILPQCDLALISSTTLLNRTIEPLLEAAATCRQVVLLGATTPLMPKVFAKTPVTMLSGVRVADTAGVMQVVKEAGGMRQFMGMVEKVGLKADA</sequence>
<dbReference type="Pfam" id="PF13938">
    <property type="entry name" value="DUF4213"/>
    <property type="match status" value="1"/>
</dbReference>
<organism evidence="3 4">
    <name type="scientific">Dethiosulfatarculus sandiegensis</name>
    <dbReference type="NCBI Taxonomy" id="1429043"/>
    <lineage>
        <taxon>Bacteria</taxon>
        <taxon>Pseudomonadati</taxon>
        <taxon>Thermodesulfobacteriota</taxon>
        <taxon>Desulfarculia</taxon>
        <taxon>Desulfarculales</taxon>
        <taxon>Desulfarculaceae</taxon>
        <taxon>Dethiosulfatarculus</taxon>
    </lineage>
</organism>
<dbReference type="Pfam" id="PF04016">
    <property type="entry name" value="DUF364"/>
    <property type="match status" value="1"/>
</dbReference>
<feature type="domain" description="Putative heavy-metal chelation" evidence="1">
    <location>
        <begin position="104"/>
        <end position="244"/>
    </location>
</feature>
<reference evidence="3 4" key="1">
    <citation type="submission" date="2013-11" db="EMBL/GenBank/DDBJ databases">
        <title>Metagenomic analysis of a methanogenic consortium involved in long chain n-alkane degradation.</title>
        <authorList>
            <person name="Davidova I.A."/>
            <person name="Callaghan A.V."/>
            <person name="Wawrik B."/>
            <person name="Pruitt S."/>
            <person name="Marks C."/>
            <person name="Duncan K.E."/>
            <person name="Suflita J.M."/>
        </authorList>
    </citation>
    <scope>NUCLEOTIDE SEQUENCE [LARGE SCALE GENOMIC DNA]</scope>
    <source>
        <strain evidence="3 4">SPR</strain>
    </source>
</reference>
<dbReference type="OrthoDB" id="9806942at2"/>